<evidence type="ECO:0000313" key="2">
    <source>
        <dbReference type="Proteomes" id="UP000295264"/>
    </source>
</evidence>
<feature type="non-terminal residue" evidence="1">
    <location>
        <position position="1"/>
    </location>
</feature>
<sequence length="25" mass="2863">YKYTDYEDLNVDSSVIPTSELKPGE</sequence>
<reference evidence="1 2" key="1">
    <citation type="journal article" date="2018" name="Genomics">
        <title>Molecular footprints of inshore aquatic adaptation in Indo-Pacific humpback dolphin (Sousa chinensis).</title>
        <authorList>
            <person name="Ming Y."/>
            <person name="Jian J."/>
            <person name="Yu F."/>
            <person name="Yu X."/>
            <person name="Wang J."/>
            <person name="Liu W."/>
        </authorList>
    </citation>
    <scope>NUCLEOTIDE SEQUENCE [LARGE SCALE GENOMIC DNA]</scope>
    <source>
        <strain evidence="1">MY-2018</strain>
        <tissue evidence="1">Skin</tissue>
    </source>
</reference>
<comment type="caution">
    <text evidence="1">The sequence shown here is derived from an EMBL/GenBank/DDBJ whole genome shotgun (WGS) entry which is preliminary data.</text>
</comment>
<dbReference type="AlphaFoldDB" id="A0A484H1I4"/>
<proteinExistence type="predicted"/>
<dbReference type="EMBL" id="QWLN02000783">
    <property type="protein sequence ID" value="TEA41987.1"/>
    <property type="molecule type" value="Genomic_DNA"/>
</dbReference>
<protein>
    <submittedName>
        <fullName evidence="1">Uncharacterized protein</fullName>
    </submittedName>
</protein>
<gene>
    <name evidence="1" type="ORF">DBR06_SOUSAS12610035</name>
</gene>
<name>A0A484H1I4_SOUCH</name>
<accession>A0A484H1I4</accession>
<dbReference type="Proteomes" id="UP000295264">
    <property type="component" value="Unassembled WGS sequence"/>
</dbReference>
<keyword evidence="2" id="KW-1185">Reference proteome</keyword>
<evidence type="ECO:0000313" key="1">
    <source>
        <dbReference type="EMBL" id="TEA41987.1"/>
    </source>
</evidence>
<organism evidence="1 2">
    <name type="scientific">Sousa chinensis</name>
    <name type="common">Indo-pacific humpbacked dolphin</name>
    <name type="synonym">Steno chinensis</name>
    <dbReference type="NCBI Taxonomy" id="103600"/>
    <lineage>
        <taxon>Eukaryota</taxon>
        <taxon>Metazoa</taxon>
        <taxon>Chordata</taxon>
        <taxon>Craniata</taxon>
        <taxon>Vertebrata</taxon>
        <taxon>Euteleostomi</taxon>
        <taxon>Mammalia</taxon>
        <taxon>Eutheria</taxon>
        <taxon>Laurasiatheria</taxon>
        <taxon>Artiodactyla</taxon>
        <taxon>Whippomorpha</taxon>
        <taxon>Cetacea</taxon>
        <taxon>Odontoceti</taxon>
        <taxon>Delphinidae</taxon>
        <taxon>Sousa</taxon>
    </lineage>
</organism>